<evidence type="ECO:0000256" key="2">
    <source>
        <dbReference type="SAM" id="SignalP"/>
    </source>
</evidence>
<dbReference type="Proteomes" id="UP000012073">
    <property type="component" value="Unassembled WGS sequence"/>
</dbReference>
<name>R7QRY6_CHOCR</name>
<dbReference type="OrthoDB" id="4781at2759"/>
<dbReference type="InterPro" id="IPR050546">
    <property type="entry name" value="Glycosyl_Hydrlase_16"/>
</dbReference>
<dbReference type="Pfam" id="PF00722">
    <property type="entry name" value="Glyco_hydro_16"/>
    <property type="match status" value="1"/>
</dbReference>
<feature type="compositionally biased region" description="Low complexity" evidence="1">
    <location>
        <begin position="436"/>
        <end position="449"/>
    </location>
</feature>
<reference evidence="5" key="1">
    <citation type="journal article" date="2013" name="Proc. Natl. Acad. Sci. U.S.A.">
        <title>Genome structure and metabolic features in the red seaweed Chondrus crispus shed light on evolution of the Archaeplastida.</title>
        <authorList>
            <person name="Collen J."/>
            <person name="Porcel B."/>
            <person name="Carre W."/>
            <person name="Ball S.G."/>
            <person name="Chaparro C."/>
            <person name="Tonon T."/>
            <person name="Barbeyron T."/>
            <person name="Michel G."/>
            <person name="Noel B."/>
            <person name="Valentin K."/>
            <person name="Elias M."/>
            <person name="Artiguenave F."/>
            <person name="Arun A."/>
            <person name="Aury J.M."/>
            <person name="Barbosa-Neto J.F."/>
            <person name="Bothwell J.H."/>
            <person name="Bouget F.Y."/>
            <person name="Brillet L."/>
            <person name="Cabello-Hurtado F."/>
            <person name="Capella-Gutierrez S."/>
            <person name="Charrier B."/>
            <person name="Cladiere L."/>
            <person name="Cock J.M."/>
            <person name="Coelho S.M."/>
            <person name="Colleoni C."/>
            <person name="Czjzek M."/>
            <person name="Da Silva C."/>
            <person name="Delage L."/>
            <person name="Denoeud F."/>
            <person name="Deschamps P."/>
            <person name="Dittami S.M."/>
            <person name="Gabaldon T."/>
            <person name="Gachon C.M."/>
            <person name="Groisillier A."/>
            <person name="Herve C."/>
            <person name="Jabbari K."/>
            <person name="Katinka M."/>
            <person name="Kloareg B."/>
            <person name="Kowalczyk N."/>
            <person name="Labadie K."/>
            <person name="Leblanc C."/>
            <person name="Lopez P.J."/>
            <person name="McLachlan D.H."/>
            <person name="Meslet-Cladiere L."/>
            <person name="Moustafa A."/>
            <person name="Nehr Z."/>
            <person name="Nyvall Collen P."/>
            <person name="Panaud O."/>
            <person name="Partensky F."/>
            <person name="Poulain J."/>
            <person name="Rensing S.A."/>
            <person name="Rousvoal S."/>
            <person name="Samson G."/>
            <person name="Symeonidi A."/>
            <person name="Weissenbach J."/>
            <person name="Zambounis A."/>
            <person name="Wincker P."/>
            <person name="Boyen C."/>
        </authorList>
    </citation>
    <scope>NUCLEOTIDE SEQUENCE [LARGE SCALE GENOMIC DNA]</scope>
    <source>
        <strain evidence="5">cv. Stackhouse</strain>
    </source>
</reference>
<feature type="signal peptide" evidence="2">
    <location>
        <begin position="1"/>
        <end position="19"/>
    </location>
</feature>
<evidence type="ECO:0000259" key="3">
    <source>
        <dbReference type="PROSITE" id="PS51762"/>
    </source>
</evidence>
<dbReference type="KEGG" id="ccp:CHC_T00009027001"/>
<dbReference type="PANTHER" id="PTHR10963:SF60">
    <property type="entry name" value="GRAM-NEGATIVE BACTERIA-BINDING PROTEIN 1-RELATED"/>
    <property type="match status" value="1"/>
</dbReference>
<evidence type="ECO:0000313" key="5">
    <source>
        <dbReference type="Proteomes" id="UP000012073"/>
    </source>
</evidence>
<dbReference type="AlphaFoldDB" id="R7QRY6"/>
<feature type="compositionally biased region" description="Polar residues" evidence="1">
    <location>
        <begin position="416"/>
        <end position="435"/>
    </location>
</feature>
<keyword evidence="4" id="KW-0378">Hydrolase</keyword>
<dbReference type="SUPFAM" id="SSF49899">
    <property type="entry name" value="Concanavalin A-like lectins/glucanases"/>
    <property type="match status" value="1"/>
</dbReference>
<dbReference type="InterPro" id="IPR000757">
    <property type="entry name" value="Beta-glucanase-like"/>
</dbReference>
<feature type="chain" id="PRO_5004454685" evidence="2">
    <location>
        <begin position="20"/>
        <end position="469"/>
    </location>
</feature>
<dbReference type="SMR" id="R7QRY6"/>
<feature type="compositionally biased region" description="Polar residues" evidence="1">
    <location>
        <begin position="275"/>
        <end position="296"/>
    </location>
</feature>
<evidence type="ECO:0000256" key="1">
    <source>
        <dbReference type="SAM" id="MobiDB-lite"/>
    </source>
</evidence>
<organism evidence="4 5">
    <name type="scientific">Chondrus crispus</name>
    <name type="common">Carrageen Irish moss</name>
    <name type="synonym">Polymorpha crispa</name>
    <dbReference type="NCBI Taxonomy" id="2769"/>
    <lineage>
        <taxon>Eukaryota</taxon>
        <taxon>Rhodophyta</taxon>
        <taxon>Florideophyceae</taxon>
        <taxon>Rhodymeniophycidae</taxon>
        <taxon>Gigartinales</taxon>
        <taxon>Gigartinaceae</taxon>
        <taxon>Chondrus</taxon>
    </lineage>
</organism>
<accession>R7QRY6</accession>
<dbReference type="PROSITE" id="PS51762">
    <property type="entry name" value="GH16_2"/>
    <property type="match status" value="1"/>
</dbReference>
<dbReference type="GO" id="GO:0004553">
    <property type="term" value="F:hydrolase activity, hydrolyzing O-glycosyl compounds"/>
    <property type="evidence" value="ECO:0007669"/>
    <property type="project" value="InterPro"/>
</dbReference>
<feature type="region of interest" description="Disordered" evidence="1">
    <location>
        <begin position="275"/>
        <end position="355"/>
    </location>
</feature>
<feature type="compositionally biased region" description="Acidic residues" evidence="1">
    <location>
        <begin position="315"/>
        <end position="331"/>
    </location>
</feature>
<dbReference type="PANTHER" id="PTHR10963">
    <property type="entry name" value="GLYCOSYL HYDROLASE-RELATED"/>
    <property type="match status" value="1"/>
</dbReference>
<gene>
    <name evidence="4" type="ORF">CHC_T00009027001</name>
</gene>
<evidence type="ECO:0000313" key="4">
    <source>
        <dbReference type="EMBL" id="CDF40276.1"/>
    </source>
</evidence>
<dbReference type="Gene3D" id="2.60.120.200">
    <property type="match status" value="1"/>
</dbReference>
<keyword evidence="5" id="KW-1185">Reference proteome</keyword>
<keyword evidence="2" id="KW-0732">Signal</keyword>
<dbReference type="RefSeq" id="XP_005710570.1">
    <property type="nucleotide sequence ID" value="XM_005710513.1"/>
</dbReference>
<dbReference type="GO" id="GO:0005975">
    <property type="term" value="P:carbohydrate metabolic process"/>
    <property type="evidence" value="ECO:0007669"/>
    <property type="project" value="InterPro"/>
</dbReference>
<dbReference type="InterPro" id="IPR013320">
    <property type="entry name" value="ConA-like_dom_sf"/>
</dbReference>
<sequence length="469" mass="52641">MNTVLFLTTICVLGVDVLAKRNPVLRDGLFEGDQFTPIADFTDEFRGTFNHDKWYNINPRWKGRQPGLFATKNVKQKRGKLLLKGRYEDENSTAFDGAPDGYETYTTSYVMSKKSARYGYFEVKAKPSNSRLSSSFWGSLDTPTKWTEIDVFELGGGAVHKGTDFRKRINMNLHVFRNLNKGIEPGKNQISKPGYYTHSSFLRSRFNVYGLDWSKKWITWTFNGRAIRRERNKYWRQAIPMKFDVETMPNWFGLPSEQTLPATYKIKYIRTWSRTPASDSSNVPSVRNSIRQSSPSRLGEMFGFNSPAFQAPPPSEEEDEDEDDEEADGAETEVFPIEPQTNAPQDGLQRPPIPGSNEVVYSPVLPAAGWTWQGMVQKQNQVLDDVFGAEIVPGEGINVADFDEELLMFANPGPTSPAQQPTGLPNAQDTPVQTLSSPSVPQQAPAPGSTISELKNGKVGFKPSIQPLQ</sequence>
<proteinExistence type="predicted"/>
<feature type="region of interest" description="Disordered" evidence="1">
    <location>
        <begin position="410"/>
        <end position="469"/>
    </location>
</feature>
<dbReference type="GeneID" id="17318330"/>
<protein>
    <submittedName>
        <fullName evidence="4">Glycoside hydrolase closest to bacterial kappa-carrageenases cleavage of beta-1,4 glycosidic linkages in cell wall galactans</fullName>
    </submittedName>
</protein>
<feature type="domain" description="GH16" evidence="3">
    <location>
        <begin position="15"/>
        <end position="277"/>
    </location>
</feature>
<dbReference type="Gramene" id="CDF40276">
    <property type="protein sequence ID" value="CDF40276"/>
    <property type="gene ID" value="CHC_T00009027001"/>
</dbReference>
<dbReference type="EMBL" id="HG002154">
    <property type="protein sequence ID" value="CDF40276.1"/>
    <property type="molecule type" value="Genomic_DNA"/>
</dbReference>